<evidence type="ECO:0000313" key="3">
    <source>
        <dbReference type="Proteomes" id="UP001523550"/>
    </source>
</evidence>
<dbReference type="RefSeq" id="WP_253448854.1">
    <property type="nucleotide sequence ID" value="NZ_JALJYF010000002.1"/>
</dbReference>
<evidence type="ECO:0000313" key="2">
    <source>
        <dbReference type="EMBL" id="MCP1727875.1"/>
    </source>
</evidence>
<organism evidence="2 3">
    <name type="scientific">Natronospira proteinivora</name>
    <dbReference type="NCBI Taxonomy" id="1807133"/>
    <lineage>
        <taxon>Bacteria</taxon>
        <taxon>Pseudomonadati</taxon>
        <taxon>Pseudomonadota</taxon>
        <taxon>Gammaproteobacteria</taxon>
        <taxon>Natronospirales</taxon>
        <taxon>Natronospiraceae</taxon>
        <taxon>Natronospira</taxon>
    </lineage>
</organism>
<protein>
    <recommendedName>
        <fullName evidence="1">LicD/FKTN/FKRP nucleotidyltransferase domain-containing protein</fullName>
    </recommendedName>
</protein>
<keyword evidence="3" id="KW-1185">Reference proteome</keyword>
<dbReference type="EMBL" id="JALJYF010000002">
    <property type="protein sequence ID" value="MCP1727875.1"/>
    <property type="molecule type" value="Genomic_DNA"/>
</dbReference>
<comment type="caution">
    <text evidence="2">The sequence shown here is derived from an EMBL/GenBank/DDBJ whole genome shotgun (WGS) entry which is preliminary data.</text>
</comment>
<proteinExistence type="predicted"/>
<name>A0ABT1G993_9GAMM</name>
<dbReference type="InterPro" id="IPR052613">
    <property type="entry name" value="LicD_transferase"/>
</dbReference>
<evidence type="ECO:0000259" key="1">
    <source>
        <dbReference type="Pfam" id="PF04991"/>
    </source>
</evidence>
<dbReference type="PANTHER" id="PTHR13627">
    <property type="entry name" value="FUKUTIN RELATED PROTEIN"/>
    <property type="match status" value="1"/>
</dbReference>
<dbReference type="PANTHER" id="PTHR13627:SF31">
    <property type="entry name" value="RIBITOL 5-PHOSPHATE TRANSFERASE FKRP"/>
    <property type="match status" value="1"/>
</dbReference>
<feature type="domain" description="LicD/FKTN/FKRP nucleotidyltransferase" evidence="1">
    <location>
        <begin position="270"/>
        <end position="297"/>
    </location>
</feature>
<sequence length="478" mass="54232">MSQLLYGMYRRLVPASLKARLSGRIKQQTLAAMFRLTGNAAWAERLAAYCLRAGDFDGARAAHAMTFDAADRKGQTAISRRRQPSQFNFERALFQESGESVYDPLFHCSVLEGPLEVAGQFKVSFVFLGLKVSGQVKMPVDLGEADRPEQVRILLDGQLIRTIKLDYQENKARFSLTIKRPALEMFPPHADIAVESDNGMPLLFRGQARVARVQIPHARGGLSELLSDGKMLDKKGYLPADPGTVSARQDAYLDLYARARDAFDEEVGRPLFLLYGTLLGRYRDGDFIPGDDDFDVGFVSDKQNPDSVREETKAIMMKLVRAGFVISLNRRGKPFRIMHPEVGEDIHLDARPVWYQDGKVWAQRQAALELDFQGFKKVKTVDFRHVQAYIPKKTKSFLKAYYGPGWKYPDPAYSNASQVIPEWVFENLDRTCLGSGEIVRMQDRIEDERDKQPEMGTLIAIAMEDLYPLEEFERRVGW</sequence>
<dbReference type="InterPro" id="IPR007074">
    <property type="entry name" value="LicD/FKTN/FKRP_NTP_transf"/>
</dbReference>
<accession>A0ABT1G993</accession>
<gene>
    <name evidence="2" type="ORF">J2T60_001875</name>
</gene>
<dbReference type="Proteomes" id="UP001523550">
    <property type="component" value="Unassembled WGS sequence"/>
</dbReference>
<reference evidence="2 3" key="1">
    <citation type="submission" date="2022-03" db="EMBL/GenBank/DDBJ databases">
        <title>Genomic Encyclopedia of Type Strains, Phase III (KMG-III): the genomes of soil and plant-associated and newly described type strains.</title>
        <authorList>
            <person name="Whitman W."/>
        </authorList>
    </citation>
    <scope>NUCLEOTIDE SEQUENCE [LARGE SCALE GENOMIC DNA]</scope>
    <source>
        <strain evidence="2 3">BSker1</strain>
    </source>
</reference>
<dbReference type="Pfam" id="PF04991">
    <property type="entry name" value="LicD"/>
    <property type="match status" value="1"/>
</dbReference>